<proteinExistence type="predicted"/>
<reference evidence="1" key="1">
    <citation type="journal article" date="2021" name="Proc. Natl. Acad. Sci. U.S.A.">
        <title>A Catalog of Tens of Thousands of Viruses from Human Metagenomes Reveals Hidden Associations with Chronic Diseases.</title>
        <authorList>
            <person name="Tisza M.J."/>
            <person name="Buck C.B."/>
        </authorList>
    </citation>
    <scope>NUCLEOTIDE SEQUENCE</scope>
    <source>
        <strain evidence="1">CtOIB27</strain>
    </source>
</reference>
<organism evidence="1">
    <name type="scientific">Siphoviridae sp. ctOIB27</name>
    <dbReference type="NCBI Taxonomy" id="2826308"/>
    <lineage>
        <taxon>Viruses</taxon>
        <taxon>Duplodnaviria</taxon>
        <taxon>Heunggongvirae</taxon>
        <taxon>Uroviricota</taxon>
        <taxon>Caudoviricetes</taxon>
    </lineage>
</organism>
<dbReference type="EMBL" id="BK014734">
    <property type="protein sequence ID" value="DAD73322.1"/>
    <property type="molecule type" value="Genomic_DNA"/>
</dbReference>
<evidence type="ECO:0000313" key="1">
    <source>
        <dbReference type="EMBL" id="DAD73322.1"/>
    </source>
</evidence>
<name>A0A8S5LTS2_9CAUD</name>
<sequence length="67" mass="7869">MYEMNRDMMDTMIRDWLADNAEEMADLVVDYGSIRYDDDEEEWIADAHDDSTSYTLKACSDGFIRIC</sequence>
<accession>A0A8S5LTS2</accession>
<protein>
    <submittedName>
        <fullName evidence="1">Uncharacterized protein</fullName>
    </submittedName>
</protein>